<dbReference type="AlphaFoldDB" id="L9YMG7"/>
<keyword evidence="2" id="KW-1185">Reference proteome</keyword>
<dbReference type="RefSeq" id="WP_008458938.1">
    <property type="nucleotide sequence ID" value="NZ_AOIJ01000086.1"/>
</dbReference>
<comment type="caution">
    <text evidence="1">The sequence shown here is derived from an EMBL/GenBank/DDBJ whole genome shotgun (WGS) entry which is preliminary data.</text>
</comment>
<name>L9YMG7_9EURY</name>
<sequence length="72" mass="8141">MVISTESAWEQVAEEFAREYQDAVVYGDRQQEVVLHDGALRLLMNGWVELPSGRLLSPDAVHHVDPVPEQEP</sequence>
<dbReference type="EMBL" id="AOIJ01000086">
    <property type="protein sequence ID" value="ELY75415.1"/>
    <property type="molecule type" value="Genomic_DNA"/>
</dbReference>
<gene>
    <name evidence="1" type="ORF">C486_19473</name>
</gene>
<dbReference type="Pfam" id="PF26264">
    <property type="entry name" value="Halo_Hfq_like"/>
    <property type="match status" value="1"/>
</dbReference>
<accession>L9YMG7</accession>
<proteinExistence type="predicted"/>
<evidence type="ECO:0000313" key="2">
    <source>
        <dbReference type="Proteomes" id="UP000011592"/>
    </source>
</evidence>
<dbReference type="PATRIC" id="fig|1230459.4.peg.3855"/>
<organism evidence="1 2">
    <name type="scientific">Natrinema gari JCM 14663</name>
    <dbReference type="NCBI Taxonomy" id="1230459"/>
    <lineage>
        <taxon>Archaea</taxon>
        <taxon>Methanobacteriati</taxon>
        <taxon>Methanobacteriota</taxon>
        <taxon>Stenosarchaea group</taxon>
        <taxon>Halobacteria</taxon>
        <taxon>Halobacteriales</taxon>
        <taxon>Natrialbaceae</taxon>
        <taxon>Natrinema</taxon>
    </lineage>
</organism>
<evidence type="ECO:0000313" key="1">
    <source>
        <dbReference type="EMBL" id="ELY75415.1"/>
    </source>
</evidence>
<dbReference type="Proteomes" id="UP000011592">
    <property type="component" value="Unassembled WGS sequence"/>
</dbReference>
<dbReference type="InterPro" id="IPR058967">
    <property type="entry name" value="Hfq-like"/>
</dbReference>
<reference evidence="1 2" key="1">
    <citation type="journal article" date="2014" name="PLoS Genet.">
        <title>Phylogenetically driven sequencing of extremely halophilic archaea reveals strategies for static and dynamic osmo-response.</title>
        <authorList>
            <person name="Becker E.A."/>
            <person name="Seitzer P.M."/>
            <person name="Tritt A."/>
            <person name="Larsen D."/>
            <person name="Krusor M."/>
            <person name="Yao A.I."/>
            <person name="Wu D."/>
            <person name="Madern D."/>
            <person name="Eisen J.A."/>
            <person name="Darling A.E."/>
            <person name="Facciotti M.T."/>
        </authorList>
    </citation>
    <scope>NUCLEOTIDE SEQUENCE [LARGE SCALE GENOMIC DNA]</scope>
    <source>
        <strain evidence="1 2">JCM 14663</strain>
    </source>
</reference>
<protein>
    <submittedName>
        <fullName evidence="1">Uncharacterized protein</fullName>
    </submittedName>
</protein>